<keyword evidence="4" id="KW-1185">Reference proteome</keyword>
<dbReference type="RefSeq" id="WP_087919180.1">
    <property type="nucleotide sequence ID" value="NZ_CP021780.1"/>
</dbReference>
<evidence type="ECO:0000259" key="2">
    <source>
        <dbReference type="PROSITE" id="PS50966"/>
    </source>
</evidence>
<proteinExistence type="predicted"/>
<gene>
    <name evidence="3" type="ORF">B9T62_33475</name>
</gene>
<dbReference type="InterPro" id="IPR007527">
    <property type="entry name" value="Znf_SWIM"/>
</dbReference>
<dbReference type="OrthoDB" id="7593573at2"/>
<feature type="domain" description="SWIM-type" evidence="2">
    <location>
        <begin position="65"/>
        <end position="98"/>
    </location>
</feature>
<evidence type="ECO:0000256" key="1">
    <source>
        <dbReference type="PROSITE-ProRule" id="PRU00325"/>
    </source>
</evidence>
<accession>A0A2Z2KLL6</accession>
<keyword evidence="1" id="KW-0863">Zinc-finger</keyword>
<keyword evidence="1" id="KW-0862">Zinc</keyword>
<dbReference type="AlphaFoldDB" id="A0A2Z2KLL6"/>
<evidence type="ECO:0000313" key="3">
    <source>
        <dbReference type="EMBL" id="ASA25215.1"/>
    </source>
</evidence>
<keyword evidence="1" id="KW-0479">Metal-binding</keyword>
<organism evidence="3 4">
    <name type="scientific">Paenibacillus donghaensis</name>
    <dbReference type="NCBI Taxonomy" id="414771"/>
    <lineage>
        <taxon>Bacteria</taxon>
        <taxon>Bacillati</taxon>
        <taxon>Bacillota</taxon>
        <taxon>Bacilli</taxon>
        <taxon>Bacillales</taxon>
        <taxon>Paenibacillaceae</taxon>
        <taxon>Paenibacillus</taxon>
    </lineage>
</organism>
<reference evidence="3 4" key="1">
    <citation type="submission" date="2017-06" db="EMBL/GenBank/DDBJ databases">
        <title>Complete genome sequence of Paenibacillus donghaensis KCTC 13049T isolated from East Sea sediment, South Korea.</title>
        <authorList>
            <person name="Jung B.K."/>
            <person name="Hong S.-J."/>
            <person name="Shin J.-H."/>
        </authorList>
    </citation>
    <scope>NUCLEOTIDE SEQUENCE [LARGE SCALE GENOMIC DNA]</scope>
    <source>
        <strain evidence="3 4">KCTC 13049</strain>
    </source>
</reference>
<evidence type="ECO:0000313" key="4">
    <source>
        <dbReference type="Proteomes" id="UP000249890"/>
    </source>
</evidence>
<dbReference type="Proteomes" id="UP000249890">
    <property type="component" value="Chromosome"/>
</dbReference>
<dbReference type="KEGG" id="pdh:B9T62_33475"/>
<dbReference type="GO" id="GO:0008270">
    <property type="term" value="F:zinc ion binding"/>
    <property type="evidence" value="ECO:0007669"/>
    <property type="project" value="UniProtKB-KW"/>
</dbReference>
<sequence length="549" mass="63500">MEKLNDYTLDDNRWNWLIQNVAYCFDDLTLKRGFQYYKQRRVRTMRSNEFGPPGLKAIVEGREDYVVSVDLTDLRLGRCNCPVGGPCKHMAALLMCYAEQQNRSVNMLANAKAAVIRTVQDSGSDSGGASRRPTKQQLKQLAKQLGSATVTQWREYFATAVAPLAQSVRNSQYVEKALAAITEYQPELGPAATLLFQLNSRLYVLETLIPGTGISSLPQGYGSSLGYYTQIAVSDLQEYIGEHLLEQDLPLNSEPDQFTRLMDTVALLRQAMLTETRGRRDEPPFSLFYSLVWDNWIAYYTAEPEVYLNEISLLRQAEAELGAALSKNSWRLAQGRMYFYLEDDLAAWEFLQLAAEQPGIQPGEWMDFIEIIIADEEWDRLVDWLVRIGPQLNKHYYSLKRYSECWEEALSHLPEEEPRMWSTLTEMLPFSRDLYDEKLLGRGKWQEWMDYQISSGAAPSDFRVRDLQPLEKHAPELLLPFYHQAVERFVIEKNRDSYKAAVKLLKRLAKLYKKIKREERWELFLSSFTAKHSRLRALQEELRKGNLIS</sequence>
<dbReference type="EMBL" id="CP021780">
    <property type="protein sequence ID" value="ASA25215.1"/>
    <property type="molecule type" value="Genomic_DNA"/>
</dbReference>
<dbReference type="Pfam" id="PF04434">
    <property type="entry name" value="SWIM"/>
    <property type="match status" value="1"/>
</dbReference>
<dbReference type="PROSITE" id="PS50966">
    <property type="entry name" value="ZF_SWIM"/>
    <property type="match status" value="1"/>
</dbReference>
<name>A0A2Z2KLL6_9BACL</name>
<protein>
    <recommendedName>
        <fullName evidence="2">SWIM-type domain-containing protein</fullName>
    </recommendedName>
</protein>